<dbReference type="PANTHER" id="PTHR12369:SF11">
    <property type="entry name" value="HEXOSYLTRANSFERASE"/>
    <property type="match status" value="1"/>
</dbReference>
<dbReference type="Pfam" id="PF05679">
    <property type="entry name" value="CHGN"/>
    <property type="match status" value="1"/>
</dbReference>
<reference evidence="12 13" key="1">
    <citation type="submission" date="2025-04" db="UniProtKB">
        <authorList>
            <consortium name="RefSeq"/>
        </authorList>
    </citation>
    <scope>IDENTIFICATION</scope>
</reference>
<sequence>MTVRRTLRRIDRRELCIVIASLSLGFLFATWLRAPLDSRQMFAIDKRCNAAVNPRAASQDTTVPPSPPKNFIYIGVLTAQKYLSTRAVAVNRTWARTIPGKVDFYSSATSVVDPRMNLPVVRLQGVDDSYPPQKKSFLMIKYMHDNFIDKYEWFMRADDDVYVRGDKLEPFLRSINSTQRLFIGQAGLGKQEELGLLNLDTGDNFCMGGPGMIFSRETLRKVVPHISHCLKNMWSTHEDVEVGRCIKKFAEIDCTWAYEMQALFYNNYSKSDTAFTGSLDTSDVHKAITLHPIKRTPYMYRLHNYLQSTAIMDLRMKTMHLYRSILRMRQLLNEEEDRQGLSGDPHQLQSLGLPPGLLKYAPDGPEDILPWNFFGKYWYSTSASAPRKGMPPYHTKALDHVAGQVMALINANSRKVGRTIDFKEILYGYTRVVPLYGIDYVLDLLLMYHKHSKSKRFPVRRHAYLQQSFGKLEIRVDDAELRPSHPTKKAQEDSSVEKIKHGISQTLFGIHQKGDAPSHQHPHHISKLKETIHFILPLAGRLETLQRFMENFERMCLIPGENVEMIIVLFKLPEDDPSEEIENLVAKYSGKYLRAKLKVLHASGEFSRGLALDLGASQLPPDALMFFVDVDMHISPGFLTRCRLNTQRGRQVYYPVVFGQYSPEVTYGPGTKPESKLAISKETGFFRHYGYGLACLYNSDLSEAGGLDSSIIGWGLEDVDLYQKFASSNVTILRAPDPSLIHIYHPVICNPKLETKQYQMCMGSKFNQYGSSLHLVKLLEKDKLSSSEEKEKETR</sequence>
<evidence type="ECO:0000256" key="5">
    <source>
        <dbReference type="ARBA" id="ARBA00022968"/>
    </source>
</evidence>
<keyword evidence="4 10" id="KW-0812">Transmembrane</keyword>
<keyword evidence="11" id="KW-1185">Reference proteome</keyword>
<dbReference type="SUPFAM" id="SSF53448">
    <property type="entry name" value="Nucleotide-diphospho-sugar transferases"/>
    <property type="match status" value="1"/>
</dbReference>
<evidence type="ECO:0000256" key="1">
    <source>
        <dbReference type="ARBA" id="ARBA00004447"/>
    </source>
</evidence>
<evidence type="ECO:0000256" key="10">
    <source>
        <dbReference type="RuleBase" id="RU364016"/>
    </source>
</evidence>
<dbReference type="PANTHER" id="PTHR12369">
    <property type="entry name" value="CHONDROITIN SYNTHASE"/>
    <property type="match status" value="1"/>
</dbReference>
<evidence type="ECO:0000256" key="4">
    <source>
        <dbReference type="ARBA" id="ARBA00022692"/>
    </source>
</evidence>
<dbReference type="FunFam" id="3.90.550.50:FF:000004">
    <property type="entry name" value="Hexosyltransferase"/>
    <property type="match status" value="1"/>
</dbReference>
<gene>
    <name evidence="12 13" type="primary">LOC110989940</name>
</gene>
<keyword evidence="8 10" id="KW-0472">Membrane</keyword>
<dbReference type="EC" id="2.4.1.-" evidence="10"/>
<dbReference type="GeneID" id="110989940"/>
<dbReference type="InterPro" id="IPR051227">
    <property type="entry name" value="CS_glycosyltransferase"/>
</dbReference>
<comment type="subcellular location">
    <subcellularLocation>
        <location evidence="1 10">Golgi apparatus</location>
        <location evidence="1 10">Golgi stack membrane</location>
        <topology evidence="1 10">Single-pass type II membrane protein</topology>
    </subcellularLocation>
</comment>
<evidence type="ECO:0000313" key="13">
    <source>
        <dbReference type="RefSeq" id="XP_022110349.1"/>
    </source>
</evidence>
<keyword evidence="7 10" id="KW-0333">Golgi apparatus</keyword>
<keyword evidence="9" id="KW-0325">Glycoprotein</keyword>
<dbReference type="OMA" id="CADRVNC"/>
<evidence type="ECO:0000256" key="6">
    <source>
        <dbReference type="ARBA" id="ARBA00022989"/>
    </source>
</evidence>
<keyword evidence="6 10" id="KW-1133">Transmembrane helix</keyword>
<organism evidence="11 13">
    <name type="scientific">Acanthaster planci</name>
    <name type="common">Crown-of-thorns starfish</name>
    <dbReference type="NCBI Taxonomy" id="133434"/>
    <lineage>
        <taxon>Eukaryota</taxon>
        <taxon>Metazoa</taxon>
        <taxon>Echinodermata</taxon>
        <taxon>Eleutherozoa</taxon>
        <taxon>Asterozoa</taxon>
        <taxon>Asteroidea</taxon>
        <taxon>Valvatacea</taxon>
        <taxon>Valvatida</taxon>
        <taxon>Acanthasteridae</taxon>
        <taxon>Acanthaster</taxon>
    </lineage>
</organism>
<evidence type="ECO:0000313" key="12">
    <source>
        <dbReference type="RefSeq" id="XP_022110348.1"/>
    </source>
</evidence>
<dbReference type="GO" id="GO:0032580">
    <property type="term" value="C:Golgi cisterna membrane"/>
    <property type="evidence" value="ECO:0007669"/>
    <property type="project" value="UniProtKB-SubCell"/>
</dbReference>
<feature type="transmembrane region" description="Helical" evidence="10">
    <location>
        <begin position="15"/>
        <end position="32"/>
    </location>
</feature>
<proteinExistence type="inferred from homology"/>
<evidence type="ECO:0000256" key="7">
    <source>
        <dbReference type="ARBA" id="ARBA00023034"/>
    </source>
</evidence>
<dbReference type="Gene3D" id="3.90.550.50">
    <property type="match status" value="1"/>
</dbReference>
<dbReference type="RefSeq" id="XP_022110349.1">
    <property type="nucleotide sequence ID" value="XM_022254657.1"/>
</dbReference>
<dbReference type="OrthoDB" id="431432at2759"/>
<evidence type="ECO:0000256" key="2">
    <source>
        <dbReference type="ARBA" id="ARBA00009239"/>
    </source>
</evidence>
<evidence type="ECO:0000256" key="8">
    <source>
        <dbReference type="ARBA" id="ARBA00023136"/>
    </source>
</evidence>
<dbReference type="Proteomes" id="UP000694845">
    <property type="component" value="Unplaced"/>
</dbReference>
<accession>A0A8B7ZY55</accession>
<dbReference type="AlphaFoldDB" id="A0A8B7ZY55"/>
<comment type="similarity">
    <text evidence="2 10">Belongs to the chondroitin N-acetylgalactosaminyltransferase family.</text>
</comment>
<evidence type="ECO:0000313" key="11">
    <source>
        <dbReference type="Proteomes" id="UP000694845"/>
    </source>
</evidence>
<dbReference type="InterPro" id="IPR008428">
    <property type="entry name" value="Chond_GalNAc"/>
</dbReference>
<protein>
    <recommendedName>
        <fullName evidence="10">Hexosyltransferase</fullName>
        <ecNumber evidence="10">2.4.1.-</ecNumber>
    </recommendedName>
</protein>
<evidence type="ECO:0000256" key="9">
    <source>
        <dbReference type="ARBA" id="ARBA00023180"/>
    </source>
</evidence>
<name>A0A8B7ZY55_ACAPL</name>
<dbReference type="GO" id="GO:0047238">
    <property type="term" value="F:glucuronosyl-N-acetylgalactosaminyl-proteoglycan 4-beta-N-acetylgalactosaminyltransferase activity"/>
    <property type="evidence" value="ECO:0007669"/>
    <property type="project" value="TreeGrafter"/>
</dbReference>
<dbReference type="InterPro" id="IPR029044">
    <property type="entry name" value="Nucleotide-diphossugar_trans"/>
</dbReference>
<dbReference type="Gene3D" id="3.90.550.10">
    <property type="entry name" value="Spore Coat Polysaccharide Biosynthesis Protein SpsA, Chain A"/>
    <property type="match status" value="1"/>
</dbReference>
<dbReference type="RefSeq" id="XP_022110348.1">
    <property type="nucleotide sequence ID" value="XM_022254656.1"/>
</dbReference>
<keyword evidence="5 10" id="KW-0735">Signal-anchor</keyword>
<dbReference type="KEGG" id="aplc:110989940"/>
<keyword evidence="3 10" id="KW-0808">Transferase</keyword>
<evidence type="ECO:0000256" key="3">
    <source>
        <dbReference type="ARBA" id="ARBA00022679"/>
    </source>
</evidence>